<dbReference type="InterPro" id="IPR017972">
    <property type="entry name" value="Cyt_P450_CS"/>
</dbReference>
<dbReference type="InterPro" id="IPR001128">
    <property type="entry name" value="Cyt_P450"/>
</dbReference>
<protein>
    <submittedName>
        <fullName evidence="10">Putative sterigmatocystin biosynthesis monooxygenase stcS</fullName>
    </submittedName>
</protein>
<dbReference type="GO" id="GO:0016705">
    <property type="term" value="F:oxidoreductase activity, acting on paired donors, with incorporation or reduction of molecular oxygen"/>
    <property type="evidence" value="ECO:0007669"/>
    <property type="project" value="InterPro"/>
</dbReference>
<gene>
    <name evidence="10" type="ORF">AB675_9187</name>
</gene>
<evidence type="ECO:0000313" key="10">
    <source>
        <dbReference type="EMBL" id="KPI41389.1"/>
    </source>
</evidence>
<dbReference type="AlphaFoldDB" id="A0A0N0NNH7"/>
<evidence type="ECO:0000256" key="8">
    <source>
        <dbReference type="PIRSR" id="PIRSR602401-1"/>
    </source>
</evidence>
<sequence>MIVLLAFTGLLLGSLVHFYRLLCQKRARFDGLPTPPRKYWWLGNIDVIIKASMLFPDDSHPQIFFNYIKQKYNMPTVFYMDLWPISGSSMIFCDDPVFSAKYATTGTSLPKARSASDYLDEFLGPDNLVTAEGAHWKSLRGIFNPGFSAAHLMTLVPYMVDSSMTFLDILSQKAQSNELFQLEEYATRLTIDIIGKVVLNADFDSQRHDHPLVTTFRERTPLMFDATNPIQALKNFEFIRIWKLNQNGKKLDGLVGQEIDRAIAKRNQSGAPIGEKVAFKDRKRSIVDLALDAYYSDKMFNSAGSVKPSAAMDAAFRGEAITSVKTFLFAGHDTTSSTIAYALYLLHHHPTVHARLLDELRSTFGSLGATHIAATIKADPHTVNSLAYTNAILKETLRIFPPASTLRSSPSILPGATPKRNISSPTQTTHATAIASKSFVPERWFKERTPYPEAQLFSESGKEAFAPFSKGPRNCIGEQLSMLESKIILALVVGGGFDFVAELEGGRIAECAVGGVDGEKLRQQKSWAEKLEERKNIGAEGMAIIEGAGLGTTQAKDYIKPSDLARMKKLRGRTVEGYGIYQCIRGSAKPAYGMPGRIYLKELS</sequence>
<keyword evidence="5 9" id="KW-0560">Oxidoreductase</keyword>
<evidence type="ECO:0000256" key="4">
    <source>
        <dbReference type="ARBA" id="ARBA00022723"/>
    </source>
</evidence>
<dbReference type="EMBL" id="LFJN01000009">
    <property type="protein sequence ID" value="KPI41389.1"/>
    <property type="molecule type" value="Genomic_DNA"/>
</dbReference>
<keyword evidence="6 8" id="KW-0408">Iron</keyword>
<dbReference type="Proteomes" id="UP000038010">
    <property type="component" value="Unassembled WGS sequence"/>
</dbReference>
<dbReference type="PANTHER" id="PTHR24305:SF107">
    <property type="entry name" value="P450, PUTATIVE (EUROFUNG)-RELATED"/>
    <property type="match status" value="1"/>
</dbReference>
<name>A0A0N0NNH7_9EURO</name>
<keyword evidence="3 8" id="KW-0349">Heme</keyword>
<dbReference type="PROSITE" id="PS00086">
    <property type="entry name" value="CYTOCHROME_P450"/>
    <property type="match status" value="1"/>
</dbReference>
<feature type="binding site" description="axial binding residue" evidence="8">
    <location>
        <position position="475"/>
    </location>
    <ligand>
        <name>heme</name>
        <dbReference type="ChEBI" id="CHEBI:30413"/>
    </ligand>
    <ligandPart>
        <name>Fe</name>
        <dbReference type="ChEBI" id="CHEBI:18248"/>
    </ligandPart>
</feature>
<dbReference type="GeneID" id="28741578"/>
<evidence type="ECO:0000256" key="7">
    <source>
        <dbReference type="ARBA" id="ARBA00023033"/>
    </source>
</evidence>
<evidence type="ECO:0000313" key="11">
    <source>
        <dbReference type="Proteomes" id="UP000038010"/>
    </source>
</evidence>
<dbReference type="VEuPathDB" id="FungiDB:AB675_9187"/>
<dbReference type="RefSeq" id="XP_018001352.1">
    <property type="nucleotide sequence ID" value="XM_018149698.1"/>
</dbReference>
<dbReference type="GO" id="GO:0004497">
    <property type="term" value="F:monooxygenase activity"/>
    <property type="evidence" value="ECO:0007669"/>
    <property type="project" value="UniProtKB-KW"/>
</dbReference>
<keyword evidence="4 8" id="KW-0479">Metal-binding</keyword>
<evidence type="ECO:0000256" key="9">
    <source>
        <dbReference type="RuleBase" id="RU000461"/>
    </source>
</evidence>
<dbReference type="GO" id="GO:0005506">
    <property type="term" value="F:iron ion binding"/>
    <property type="evidence" value="ECO:0007669"/>
    <property type="project" value="InterPro"/>
</dbReference>
<dbReference type="PRINTS" id="PR00463">
    <property type="entry name" value="EP450I"/>
</dbReference>
<evidence type="ECO:0000256" key="6">
    <source>
        <dbReference type="ARBA" id="ARBA00023004"/>
    </source>
</evidence>
<reference evidence="10 11" key="1">
    <citation type="submission" date="2015-06" db="EMBL/GenBank/DDBJ databases">
        <title>Draft genome of the ant-associated black yeast Phialophora attae CBS 131958.</title>
        <authorList>
            <person name="Moreno L.F."/>
            <person name="Stielow B.J."/>
            <person name="de Hoog S."/>
            <person name="Vicente V.A."/>
            <person name="Weiss V.A."/>
            <person name="de Vries M."/>
            <person name="Cruz L.M."/>
            <person name="Souza E.M."/>
        </authorList>
    </citation>
    <scope>NUCLEOTIDE SEQUENCE [LARGE SCALE GENOMIC DNA]</scope>
    <source>
        <strain evidence="10 11">CBS 131958</strain>
    </source>
</reference>
<dbReference type="GO" id="GO:0020037">
    <property type="term" value="F:heme binding"/>
    <property type="evidence" value="ECO:0007669"/>
    <property type="project" value="InterPro"/>
</dbReference>
<evidence type="ECO:0000256" key="3">
    <source>
        <dbReference type="ARBA" id="ARBA00022617"/>
    </source>
</evidence>
<dbReference type="InterPro" id="IPR036396">
    <property type="entry name" value="Cyt_P450_sf"/>
</dbReference>
<comment type="pathway">
    <text evidence="2">Secondary metabolite biosynthesis.</text>
</comment>
<dbReference type="PANTHER" id="PTHR24305">
    <property type="entry name" value="CYTOCHROME P450"/>
    <property type="match status" value="1"/>
</dbReference>
<comment type="similarity">
    <text evidence="9">Belongs to the cytochrome P450 family.</text>
</comment>
<dbReference type="STRING" id="1664694.A0A0N0NNH7"/>
<comment type="cofactor">
    <cofactor evidence="1 8">
        <name>heme</name>
        <dbReference type="ChEBI" id="CHEBI:30413"/>
    </cofactor>
</comment>
<evidence type="ECO:0000256" key="1">
    <source>
        <dbReference type="ARBA" id="ARBA00001971"/>
    </source>
</evidence>
<dbReference type="InterPro" id="IPR050121">
    <property type="entry name" value="Cytochrome_P450_monoxygenase"/>
</dbReference>
<keyword evidence="11" id="KW-1185">Reference proteome</keyword>
<proteinExistence type="inferred from homology"/>
<comment type="caution">
    <text evidence="10">The sequence shown here is derived from an EMBL/GenBank/DDBJ whole genome shotgun (WGS) entry which is preliminary data.</text>
</comment>
<dbReference type="Pfam" id="PF00067">
    <property type="entry name" value="p450"/>
    <property type="match status" value="2"/>
</dbReference>
<keyword evidence="7 9" id="KW-0503">Monooxygenase</keyword>
<accession>A0A0N0NNH7</accession>
<dbReference type="OrthoDB" id="10029320at2759"/>
<dbReference type="SUPFAM" id="SSF48264">
    <property type="entry name" value="Cytochrome P450"/>
    <property type="match status" value="1"/>
</dbReference>
<dbReference type="PRINTS" id="PR00385">
    <property type="entry name" value="P450"/>
</dbReference>
<organism evidence="10 11">
    <name type="scientific">Cyphellophora attinorum</name>
    <dbReference type="NCBI Taxonomy" id="1664694"/>
    <lineage>
        <taxon>Eukaryota</taxon>
        <taxon>Fungi</taxon>
        <taxon>Dikarya</taxon>
        <taxon>Ascomycota</taxon>
        <taxon>Pezizomycotina</taxon>
        <taxon>Eurotiomycetes</taxon>
        <taxon>Chaetothyriomycetidae</taxon>
        <taxon>Chaetothyriales</taxon>
        <taxon>Cyphellophoraceae</taxon>
        <taxon>Cyphellophora</taxon>
    </lineage>
</organism>
<evidence type="ECO:0000256" key="2">
    <source>
        <dbReference type="ARBA" id="ARBA00005179"/>
    </source>
</evidence>
<evidence type="ECO:0000256" key="5">
    <source>
        <dbReference type="ARBA" id="ARBA00023002"/>
    </source>
</evidence>
<dbReference type="Gene3D" id="1.10.630.10">
    <property type="entry name" value="Cytochrome P450"/>
    <property type="match status" value="1"/>
</dbReference>
<dbReference type="InterPro" id="IPR002401">
    <property type="entry name" value="Cyt_P450_E_grp-I"/>
</dbReference>